<proteinExistence type="predicted"/>
<dbReference type="AlphaFoldDB" id="A0AAE0BLV8"/>
<sequence>MYIPPAVLAAPAPALVEMPMLPPHPSMIVPGPGLPPAGGMVTVVTLPKMNGAVHSGGYPGAFPMVAVPPLANGHLPHGAIPPPSAEALAAPSQAPVTMTAAPAKNNNGLVLELHKLQGKALEAFSPVELKALAQALEGAAQRVQGALQTVKKNKASG</sequence>
<organism evidence="1 2">
    <name type="scientific">Cymbomonas tetramitiformis</name>
    <dbReference type="NCBI Taxonomy" id="36881"/>
    <lineage>
        <taxon>Eukaryota</taxon>
        <taxon>Viridiplantae</taxon>
        <taxon>Chlorophyta</taxon>
        <taxon>Pyramimonadophyceae</taxon>
        <taxon>Pyramimonadales</taxon>
        <taxon>Pyramimonadaceae</taxon>
        <taxon>Cymbomonas</taxon>
    </lineage>
</organism>
<comment type="caution">
    <text evidence="1">The sequence shown here is derived from an EMBL/GenBank/DDBJ whole genome shotgun (WGS) entry which is preliminary data.</text>
</comment>
<evidence type="ECO:0000313" key="2">
    <source>
        <dbReference type="Proteomes" id="UP001190700"/>
    </source>
</evidence>
<accession>A0AAE0BLV8</accession>
<reference evidence="1 2" key="1">
    <citation type="journal article" date="2015" name="Genome Biol. Evol.">
        <title>Comparative Genomics of a Bacterivorous Green Alga Reveals Evolutionary Causalities and Consequences of Phago-Mixotrophic Mode of Nutrition.</title>
        <authorList>
            <person name="Burns J.A."/>
            <person name="Paasch A."/>
            <person name="Narechania A."/>
            <person name="Kim E."/>
        </authorList>
    </citation>
    <scope>NUCLEOTIDE SEQUENCE [LARGE SCALE GENOMIC DNA]</scope>
    <source>
        <strain evidence="1 2">PLY_AMNH</strain>
    </source>
</reference>
<name>A0AAE0BLV8_9CHLO</name>
<gene>
    <name evidence="1" type="ORF">CYMTET_51911</name>
</gene>
<protein>
    <submittedName>
        <fullName evidence="1">Uncharacterized protein</fullName>
    </submittedName>
</protein>
<keyword evidence="2" id="KW-1185">Reference proteome</keyword>
<dbReference type="Proteomes" id="UP001190700">
    <property type="component" value="Unassembled WGS sequence"/>
</dbReference>
<evidence type="ECO:0000313" key="1">
    <source>
        <dbReference type="EMBL" id="KAK3238047.1"/>
    </source>
</evidence>
<dbReference type="EMBL" id="LGRX02034349">
    <property type="protein sequence ID" value="KAK3238047.1"/>
    <property type="molecule type" value="Genomic_DNA"/>
</dbReference>